<dbReference type="PANTHER" id="PTHR32089">
    <property type="entry name" value="METHYL-ACCEPTING CHEMOTAXIS PROTEIN MCPB"/>
    <property type="match status" value="1"/>
</dbReference>
<dbReference type="GO" id="GO:0006935">
    <property type="term" value="P:chemotaxis"/>
    <property type="evidence" value="ECO:0007669"/>
    <property type="project" value="InterPro"/>
</dbReference>
<dbReference type="RefSeq" id="WP_151119060.1">
    <property type="nucleotide sequence ID" value="NZ_CP042582.1"/>
</dbReference>
<evidence type="ECO:0000256" key="1">
    <source>
        <dbReference type="ARBA" id="ARBA00023224"/>
    </source>
</evidence>
<dbReference type="InterPro" id="IPR004090">
    <property type="entry name" value="Chemotax_Me-accpt_rcpt"/>
</dbReference>
<dbReference type="GO" id="GO:0016020">
    <property type="term" value="C:membrane"/>
    <property type="evidence" value="ECO:0007669"/>
    <property type="project" value="InterPro"/>
</dbReference>
<evidence type="ECO:0000256" key="2">
    <source>
        <dbReference type="ARBA" id="ARBA00029447"/>
    </source>
</evidence>
<dbReference type="KEGG" id="hadh:FRZ61_36520"/>
<evidence type="ECO:0000259" key="5">
    <source>
        <dbReference type="PROSITE" id="PS50111"/>
    </source>
</evidence>
<dbReference type="GO" id="GO:0007165">
    <property type="term" value="P:signal transduction"/>
    <property type="evidence" value="ECO:0007669"/>
    <property type="project" value="UniProtKB-KW"/>
</dbReference>
<gene>
    <name evidence="6" type="ORF">FRZ61_36520</name>
</gene>
<dbReference type="GO" id="GO:0004888">
    <property type="term" value="F:transmembrane signaling receptor activity"/>
    <property type="evidence" value="ECO:0007669"/>
    <property type="project" value="InterPro"/>
</dbReference>
<dbReference type="PANTHER" id="PTHR32089:SF112">
    <property type="entry name" value="LYSOZYME-LIKE PROTEIN-RELATED"/>
    <property type="match status" value="1"/>
</dbReference>
<keyword evidence="1 3" id="KW-0807">Transducer</keyword>
<protein>
    <submittedName>
        <fullName evidence="6">Chemotaxis sensory transducer</fullName>
    </submittedName>
</protein>
<feature type="region of interest" description="Disordered" evidence="4">
    <location>
        <begin position="1"/>
        <end position="23"/>
    </location>
</feature>
<feature type="domain" description="Methyl-accepting transducer" evidence="5">
    <location>
        <begin position="46"/>
        <end position="96"/>
    </location>
</feature>
<dbReference type="CDD" id="cd18773">
    <property type="entry name" value="PDC1_HK_sensor"/>
    <property type="match status" value="1"/>
</dbReference>
<dbReference type="InterPro" id="IPR004089">
    <property type="entry name" value="MCPsignal_dom"/>
</dbReference>
<organism evidence="6 7">
    <name type="scientific">Hypericibacter adhaerens</name>
    <dbReference type="NCBI Taxonomy" id="2602016"/>
    <lineage>
        <taxon>Bacteria</taxon>
        <taxon>Pseudomonadati</taxon>
        <taxon>Pseudomonadota</taxon>
        <taxon>Alphaproteobacteria</taxon>
        <taxon>Rhodospirillales</taxon>
        <taxon>Dongiaceae</taxon>
        <taxon>Hypericibacter</taxon>
    </lineage>
</organism>
<dbReference type="Gene3D" id="1.10.287.950">
    <property type="entry name" value="Methyl-accepting chemotaxis protein"/>
    <property type="match status" value="1"/>
</dbReference>
<evidence type="ECO:0000313" key="6">
    <source>
        <dbReference type="EMBL" id="QEX23713.1"/>
    </source>
</evidence>
<evidence type="ECO:0000256" key="4">
    <source>
        <dbReference type="SAM" id="MobiDB-lite"/>
    </source>
</evidence>
<dbReference type="Pfam" id="PF00015">
    <property type="entry name" value="MCPsignal"/>
    <property type="match status" value="1"/>
</dbReference>
<dbReference type="OrthoDB" id="9814866at2"/>
<dbReference type="AlphaFoldDB" id="A0A5J6N4J0"/>
<reference evidence="6 7" key="1">
    <citation type="submission" date="2019-08" db="EMBL/GenBank/DDBJ databases">
        <title>Hyperibacter terrae gen. nov., sp. nov. and Hyperibacter viscosus sp. nov., two new members in the family Rhodospirillaceae isolated from the rhizosphere of Hypericum perforatum.</title>
        <authorList>
            <person name="Noviana Z."/>
        </authorList>
    </citation>
    <scope>NUCLEOTIDE SEQUENCE [LARGE SCALE GENOMIC DNA]</scope>
    <source>
        <strain evidence="6 7">R5959</strain>
    </source>
</reference>
<sequence length="365" mass="39197">MTKALAPIPTSGNPDAAGDTANASPERVLELADAAGQIAAEKSRAIQGITRQTKILALNATIEAARAGEAGKGFAVVAAEVKNVSAEIERLAAEMQTGLAGSLSQLHAVGRRMIEETRGQRLVDLCLNAIEIIDRNLYERTCDVRWWATDAAMVEAAADPSPERIAHAEKRLAVILGAYTVYLDLWLCSPDGRVIAHGRPEQYPAVKGHDVSREAWFRQALATATGDDYAVADIATCVPLQNKPVATYAAAVREGGDLKGRVIGVLGIHFDWGAQANTVVKGVRLAEEEARRSRVLLLDHHHRVIAATDGRGQLSERFPIETGGRPAGSYTDKEGRTVAFHLTPGYETYRGLGWYGCIVQDNGTS</sequence>
<dbReference type="PRINTS" id="PR00260">
    <property type="entry name" value="CHEMTRNSDUCR"/>
</dbReference>
<evidence type="ECO:0000313" key="7">
    <source>
        <dbReference type="Proteomes" id="UP000325797"/>
    </source>
</evidence>
<keyword evidence="7" id="KW-1185">Reference proteome</keyword>
<comment type="similarity">
    <text evidence="2">Belongs to the methyl-accepting chemotaxis (MCP) protein family.</text>
</comment>
<proteinExistence type="inferred from homology"/>
<dbReference type="Gene3D" id="3.30.450.20">
    <property type="entry name" value="PAS domain"/>
    <property type="match status" value="1"/>
</dbReference>
<evidence type="ECO:0000256" key="3">
    <source>
        <dbReference type="PROSITE-ProRule" id="PRU00284"/>
    </source>
</evidence>
<dbReference type="SUPFAM" id="SSF58104">
    <property type="entry name" value="Methyl-accepting chemotaxis protein (MCP) signaling domain"/>
    <property type="match status" value="1"/>
</dbReference>
<dbReference type="PROSITE" id="PS50111">
    <property type="entry name" value="CHEMOTAXIS_TRANSDUC_2"/>
    <property type="match status" value="1"/>
</dbReference>
<dbReference type="EMBL" id="CP042582">
    <property type="protein sequence ID" value="QEX23713.1"/>
    <property type="molecule type" value="Genomic_DNA"/>
</dbReference>
<dbReference type="Proteomes" id="UP000325797">
    <property type="component" value="Chromosome"/>
</dbReference>
<name>A0A5J6N4J0_9PROT</name>
<accession>A0A5J6N4J0</accession>